<dbReference type="Gene3D" id="1.20.120.530">
    <property type="entry name" value="GntR ligand-binding domain-like"/>
    <property type="match status" value="1"/>
</dbReference>
<dbReference type="SUPFAM" id="SSF48008">
    <property type="entry name" value="GntR ligand-binding domain-like"/>
    <property type="match status" value="1"/>
</dbReference>
<sequence>MDAADAAAEAAEIGEEDIVEHIFEAVIEQRLPPGTKLSESALCDAFGVGRMRIRRALLLLASRQIVELHANRGAFVASPTSEQAHEVFEARLMLEPSIARLAVTRATDAEIALLADHIEREHQAHHAGRRRDAIRLSGQFHGLLAQVAGNPTMMRIMKEMITRTSLIIGIFGAQDMTDCRDHDHSRIVDRIRARDADGAARLMQDHLQQIKTDLDLSNKVTTGLDLVSILKR</sequence>
<evidence type="ECO:0000259" key="4">
    <source>
        <dbReference type="PROSITE" id="PS50949"/>
    </source>
</evidence>
<dbReference type="InterPro" id="IPR008920">
    <property type="entry name" value="TF_FadR/GntR_C"/>
</dbReference>
<protein>
    <submittedName>
        <fullName evidence="5">Putative HTH-type transcriptional regulator YdfH</fullName>
    </submittedName>
</protein>
<reference evidence="5 6" key="1">
    <citation type="submission" date="2018-12" db="EMBL/GenBank/DDBJ databases">
        <authorList>
            <person name="Criscuolo A."/>
        </authorList>
    </citation>
    <scope>NUCLEOTIDE SEQUENCE [LARGE SCALE GENOMIC DNA]</scope>
    <source>
        <strain evidence="5">ACIP1116241</strain>
    </source>
</reference>
<dbReference type="RefSeq" id="WP_126154319.1">
    <property type="nucleotide sequence ID" value="NZ_UZWE01000029.1"/>
</dbReference>
<evidence type="ECO:0000256" key="2">
    <source>
        <dbReference type="ARBA" id="ARBA00023125"/>
    </source>
</evidence>
<dbReference type="InterPro" id="IPR011711">
    <property type="entry name" value="GntR_C"/>
</dbReference>
<dbReference type="SMART" id="SM00895">
    <property type="entry name" value="FCD"/>
    <property type="match status" value="1"/>
</dbReference>
<dbReference type="GO" id="GO:0003677">
    <property type="term" value="F:DNA binding"/>
    <property type="evidence" value="ECO:0007669"/>
    <property type="project" value="UniProtKB-KW"/>
</dbReference>
<dbReference type="PROSITE" id="PS50949">
    <property type="entry name" value="HTH_GNTR"/>
    <property type="match status" value="1"/>
</dbReference>
<dbReference type="CDD" id="cd07377">
    <property type="entry name" value="WHTH_GntR"/>
    <property type="match status" value="1"/>
</dbReference>
<dbReference type="Gene3D" id="1.10.10.10">
    <property type="entry name" value="Winged helix-like DNA-binding domain superfamily/Winged helix DNA-binding domain"/>
    <property type="match status" value="1"/>
</dbReference>
<dbReference type="OrthoDB" id="7618373at2"/>
<dbReference type="EMBL" id="UZWE01000029">
    <property type="protein sequence ID" value="VDS08653.1"/>
    <property type="molecule type" value="Genomic_DNA"/>
</dbReference>
<organism evidence="5 6">
    <name type="scientific">Paracoccus haematequi</name>
    <dbReference type="NCBI Taxonomy" id="2491866"/>
    <lineage>
        <taxon>Bacteria</taxon>
        <taxon>Pseudomonadati</taxon>
        <taxon>Pseudomonadota</taxon>
        <taxon>Alphaproteobacteria</taxon>
        <taxon>Rhodobacterales</taxon>
        <taxon>Paracoccaceae</taxon>
        <taxon>Paracoccus</taxon>
    </lineage>
</organism>
<keyword evidence="1" id="KW-0805">Transcription regulation</keyword>
<evidence type="ECO:0000313" key="5">
    <source>
        <dbReference type="EMBL" id="VDS08653.1"/>
    </source>
</evidence>
<evidence type="ECO:0000256" key="1">
    <source>
        <dbReference type="ARBA" id="ARBA00023015"/>
    </source>
</evidence>
<dbReference type="Pfam" id="PF07729">
    <property type="entry name" value="FCD"/>
    <property type="match status" value="1"/>
</dbReference>
<name>A0A3S4DBD4_9RHOB</name>
<dbReference type="GO" id="GO:0003700">
    <property type="term" value="F:DNA-binding transcription factor activity"/>
    <property type="evidence" value="ECO:0007669"/>
    <property type="project" value="InterPro"/>
</dbReference>
<dbReference type="PANTHER" id="PTHR43537">
    <property type="entry name" value="TRANSCRIPTIONAL REGULATOR, GNTR FAMILY"/>
    <property type="match status" value="1"/>
</dbReference>
<dbReference type="AlphaFoldDB" id="A0A3S4DBD4"/>
<dbReference type="InterPro" id="IPR000524">
    <property type="entry name" value="Tscrpt_reg_HTH_GntR"/>
</dbReference>
<evidence type="ECO:0000313" key="6">
    <source>
        <dbReference type="Proteomes" id="UP000270743"/>
    </source>
</evidence>
<accession>A0A3S4DBD4</accession>
<dbReference type="InterPro" id="IPR036388">
    <property type="entry name" value="WH-like_DNA-bd_sf"/>
</dbReference>
<dbReference type="SMART" id="SM00345">
    <property type="entry name" value="HTH_GNTR"/>
    <property type="match status" value="1"/>
</dbReference>
<dbReference type="SUPFAM" id="SSF46785">
    <property type="entry name" value="Winged helix' DNA-binding domain"/>
    <property type="match status" value="1"/>
</dbReference>
<gene>
    <name evidence="5" type="primary">ydfH_8</name>
    <name evidence="5" type="ORF">PARHAE_01837</name>
</gene>
<keyword evidence="6" id="KW-1185">Reference proteome</keyword>
<keyword evidence="2" id="KW-0238">DNA-binding</keyword>
<dbReference type="PANTHER" id="PTHR43537:SF53">
    <property type="entry name" value="HTH-TYPE TRANSCRIPTIONAL REPRESSOR NANR"/>
    <property type="match status" value="1"/>
</dbReference>
<keyword evidence="3" id="KW-0804">Transcription</keyword>
<dbReference type="InterPro" id="IPR036390">
    <property type="entry name" value="WH_DNA-bd_sf"/>
</dbReference>
<proteinExistence type="predicted"/>
<feature type="domain" description="HTH gntR-type" evidence="4">
    <location>
        <begin position="12"/>
        <end position="79"/>
    </location>
</feature>
<dbReference type="Proteomes" id="UP000270743">
    <property type="component" value="Unassembled WGS sequence"/>
</dbReference>
<dbReference type="Pfam" id="PF00392">
    <property type="entry name" value="GntR"/>
    <property type="match status" value="1"/>
</dbReference>
<evidence type="ECO:0000256" key="3">
    <source>
        <dbReference type="ARBA" id="ARBA00023163"/>
    </source>
</evidence>